<keyword evidence="3" id="KW-1185">Reference proteome</keyword>
<proteinExistence type="predicted"/>
<evidence type="ECO:0000259" key="1">
    <source>
        <dbReference type="Pfam" id="PF13490"/>
    </source>
</evidence>
<dbReference type="InterPro" id="IPR027383">
    <property type="entry name" value="Znf_put"/>
</dbReference>
<dbReference type="STRING" id="582744.Msip34_1793"/>
<dbReference type="AlphaFoldDB" id="C6X6P5"/>
<dbReference type="OrthoDB" id="8374021at2"/>
<dbReference type="EMBL" id="CP001674">
    <property type="protein sequence ID" value="ACT51038.1"/>
    <property type="molecule type" value="Genomic_DNA"/>
</dbReference>
<reference evidence="3" key="1">
    <citation type="submission" date="2009-07" db="EMBL/GenBank/DDBJ databases">
        <title>Complete sequence of chromosome of Methylovorus sp. SIP3-4.</title>
        <authorList>
            <person name="Lucas S."/>
            <person name="Copeland A."/>
            <person name="Lapidus A."/>
            <person name="Glavina del Rio T."/>
            <person name="Tice H."/>
            <person name="Bruce D."/>
            <person name="Goodwin L."/>
            <person name="Pitluck S."/>
            <person name="Clum A."/>
            <person name="Larimer F."/>
            <person name="Land M."/>
            <person name="Hauser L."/>
            <person name="Kyrpides N."/>
            <person name="Mikhailova N."/>
            <person name="Kayluzhnaya M."/>
            <person name="Chistoserdova L."/>
        </authorList>
    </citation>
    <scope>NUCLEOTIDE SEQUENCE [LARGE SCALE GENOMIC DNA]</scope>
    <source>
        <strain evidence="3">SIP3-4</strain>
    </source>
</reference>
<dbReference type="Proteomes" id="UP000002743">
    <property type="component" value="Chromosome"/>
</dbReference>
<feature type="domain" description="Putative zinc-finger" evidence="1">
    <location>
        <begin position="4"/>
        <end position="38"/>
    </location>
</feature>
<dbReference type="eggNOG" id="COG5660">
    <property type="taxonomic scope" value="Bacteria"/>
</dbReference>
<dbReference type="KEGG" id="mei:Msip34_1793"/>
<dbReference type="Pfam" id="PF13490">
    <property type="entry name" value="zf-HC2"/>
    <property type="match status" value="1"/>
</dbReference>
<protein>
    <recommendedName>
        <fullName evidence="1">Putative zinc-finger domain-containing protein</fullName>
    </recommendedName>
</protein>
<evidence type="ECO:0000313" key="2">
    <source>
        <dbReference type="EMBL" id="ACT51038.1"/>
    </source>
</evidence>
<dbReference type="RefSeq" id="WP_015830425.1">
    <property type="nucleotide sequence ID" value="NC_012969.1"/>
</dbReference>
<evidence type="ECO:0000313" key="3">
    <source>
        <dbReference type="Proteomes" id="UP000002743"/>
    </source>
</evidence>
<reference evidence="2 3" key="2">
    <citation type="journal article" date="2011" name="J. Bacteriol.">
        <title>Genomes of three methylotrophs from a single niche uncover genetic and metabolic divergence of Methylophilaceae.</title>
        <authorList>
            <person name="Lapidus A."/>
            <person name="Clum A."/>
            <person name="Labutti K."/>
            <person name="Kaluzhnaya M.G."/>
            <person name="Lim S."/>
            <person name="Beck D.A."/>
            <person name="Glavina Del Rio T."/>
            <person name="Nolan M."/>
            <person name="Mavromatis K."/>
            <person name="Huntemann M."/>
            <person name="Lucas S."/>
            <person name="Lidstrom M.E."/>
            <person name="Ivanova N."/>
            <person name="Chistoserdova L."/>
        </authorList>
    </citation>
    <scope>NUCLEOTIDE SEQUENCE [LARGE SCALE GENOMIC DNA]</scope>
    <source>
        <strain evidence="2 3">SIP3-4</strain>
    </source>
</reference>
<gene>
    <name evidence="2" type="ordered locus">Msip34_1793</name>
</gene>
<dbReference type="HOGENOM" id="CLU_179277_1_0_4"/>
<accession>C6X6P5</accession>
<organism evidence="2 3">
    <name type="scientific">Methylovorus glucosotrophus (strain SIP3-4)</name>
    <dbReference type="NCBI Taxonomy" id="582744"/>
    <lineage>
        <taxon>Bacteria</taxon>
        <taxon>Pseudomonadati</taxon>
        <taxon>Pseudomonadota</taxon>
        <taxon>Betaproteobacteria</taxon>
        <taxon>Nitrosomonadales</taxon>
        <taxon>Methylophilaceae</taxon>
        <taxon>Methylovorus</taxon>
    </lineage>
</organism>
<sequence length="83" mass="9764">MLSCKQASRLLSQSLDRRLTWRERTALRLHLTICDVCRRFGRQLLLLREAAKRMVRLTEQNETLQLSQEAKARIASALDLERQ</sequence>
<name>C6X6P5_METGS</name>